<gene>
    <name evidence="2" type="ORF">FHS92_003334</name>
</gene>
<keyword evidence="1" id="KW-0472">Membrane</keyword>
<comment type="caution">
    <text evidence="2">The sequence shown here is derived from an EMBL/GenBank/DDBJ whole genome shotgun (WGS) entry which is preliminary data.</text>
</comment>
<evidence type="ECO:0000256" key="1">
    <source>
        <dbReference type="SAM" id="Phobius"/>
    </source>
</evidence>
<keyword evidence="1" id="KW-0812">Transmembrane</keyword>
<dbReference type="Proteomes" id="UP000552700">
    <property type="component" value="Unassembled WGS sequence"/>
</dbReference>
<evidence type="ECO:0000313" key="2">
    <source>
        <dbReference type="EMBL" id="MBB6125570.1"/>
    </source>
</evidence>
<organism evidence="2 3">
    <name type="scientific">Sphingobium subterraneum</name>
    <dbReference type="NCBI Taxonomy" id="627688"/>
    <lineage>
        <taxon>Bacteria</taxon>
        <taxon>Pseudomonadati</taxon>
        <taxon>Pseudomonadota</taxon>
        <taxon>Alphaproteobacteria</taxon>
        <taxon>Sphingomonadales</taxon>
        <taxon>Sphingomonadaceae</taxon>
        <taxon>Sphingobium</taxon>
    </lineage>
</organism>
<protein>
    <submittedName>
        <fullName evidence="2">Uncharacterized protein</fullName>
    </submittedName>
</protein>
<dbReference type="EMBL" id="JACIJP010000009">
    <property type="protein sequence ID" value="MBB6125570.1"/>
    <property type="molecule type" value="Genomic_DNA"/>
</dbReference>
<keyword evidence="3" id="KW-1185">Reference proteome</keyword>
<name>A0A841J4D1_9SPHN</name>
<keyword evidence="1" id="KW-1133">Transmembrane helix</keyword>
<feature type="transmembrane region" description="Helical" evidence="1">
    <location>
        <begin position="55"/>
        <end position="74"/>
    </location>
</feature>
<dbReference type="RefSeq" id="WP_184081789.1">
    <property type="nucleotide sequence ID" value="NZ_JACIJP010000009.1"/>
</dbReference>
<proteinExistence type="predicted"/>
<accession>A0A841J4D1</accession>
<sequence length="86" mass="8906">MPVKASRWFPAFLQIGAFSGVRGPICGDDCHSHLSAAGFGASACADTGAEMPSKMANAAAEAALIIMVFMGIVLDPRIIGRGIRDI</sequence>
<evidence type="ECO:0000313" key="3">
    <source>
        <dbReference type="Proteomes" id="UP000552700"/>
    </source>
</evidence>
<reference evidence="2 3" key="1">
    <citation type="submission" date="2020-08" db="EMBL/GenBank/DDBJ databases">
        <title>Genomic Encyclopedia of Type Strains, Phase IV (KMG-IV): sequencing the most valuable type-strain genomes for metagenomic binning, comparative biology and taxonomic classification.</title>
        <authorList>
            <person name="Goeker M."/>
        </authorList>
    </citation>
    <scope>NUCLEOTIDE SEQUENCE [LARGE SCALE GENOMIC DNA]</scope>
    <source>
        <strain evidence="2 3">DSM 102255</strain>
    </source>
</reference>
<dbReference type="AlphaFoldDB" id="A0A841J4D1"/>